<reference evidence="9 10" key="1">
    <citation type="submission" date="2015-08" db="EMBL/GenBank/DDBJ databases">
        <title>Investigation of the bacterial diversity of lava forest soil.</title>
        <authorList>
            <person name="Lee J.S."/>
        </authorList>
    </citation>
    <scope>NUCLEOTIDE SEQUENCE [LARGE SCALE GENOMIC DNA]</scope>
    <source>
        <strain evidence="9 10">GJW-30</strain>
    </source>
</reference>
<dbReference type="InterPro" id="IPR004681">
    <property type="entry name" value="TRAP_DctM"/>
</dbReference>
<gene>
    <name evidence="9" type="primary">siaT_1</name>
    <name evidence="9" type="ORF">GJW-30_1_00618</name>
</gene>
<dbReference type="EMBL" id="AP014946">
    <property type="protein sequence ID" value="BAT58103.1"/>
    <property type="molecule type" value="Genomic_DNA"/>
</dbReference>
<keyword evidence="10" id="KW-1185">Reference proteome</keyword>
<evidence type="ECO:0000313" key="10">
    <source>
        <dbReference type="Proteomes" id="UP000236884"/>
    </source>
</evidence>
<feature type="transmembrane region" description="Helical" evidence="7">
    <location>
        <begin position="137"/>
        <end position="161"/>
    </location>
</feature>
<keyword evidence="5 7" id="KW-1133">Transmembrane helix</keyword>
<feature type="domain" description="TRAP C4-dicarboxylate transport system permease DctM subunit" evidence="8">
    <location>
        <begin position="7"/>
        <end position="417"/>
    </location>
</feature>
<feature type="transmembrane region" description="Helical" evidence="7">
    <location>
        <begin position="51"/>
        <end position="68"/>
    </location>
</feature>
<dbReference type="AlphaFoldDB" id="A0A0S3PQ85"/>
<keyword evidence="7" id="KW-0813">Transport</keyword>
<feature type="transmembrane region" description="Helical" evidence="7">
    <location>
        <begin position="272"/>
        <end position="294"/>
    </location>
</feature>
<protein>
    <recommendedName>
        <fullName evidence="7">TRAP transporter large permease protein</fullName>
    </recommendedName>
</protein>
<accession>A0A0S3PQ85</accession>
<dbReference type="OrthoDB" id="9790209at2"/>
<comment type="subunit">
    <text evidence="7">The complex comprises the extracytoplasmic solute receptor protein and the two transmembrane proteins.</text>
</comment>
<comment type="subcellular location">
    <subcellularLocation>
        <location evidence="1 7">Cell inner membrane</location>
        <topology evidence="1 7">Multi-pass membrane protein</topology>
    </subcellularLocation>
</comment>
<comment type="function">
    <text evidence="7">Part of the tripartite ATP-independent periplasmic (TRAP) transport system.</text>
</comment>
<evidence type="ECO:0000256" key="5">
    <source>
        <dbReference type="ARBA" id="ARBA00022989"/>
    </source>
</evidence>
<evidence type="ECO:0000256" key="6">
    <source>
        <dbReference type="ARBA" id="ARBA00023136"/>
    </source>
</evidence>
<dbReference type="GO" id="GO:0022857">
    <property type="term" value="F:transmembrane transporter activity"/>
    <property type="evidence" value="ECO:0007669"/>
    <property type="project" value="UniProtKB-UniRule"/>
</dbReference>
<dbReference type="PANTHER" id="PTHR33362">
    <property type="entry name" value="SIALIC ACID TRAP TRANSPORTER PERMEASE PROTEIN SIAT-RELATED"/>
    <property type="match status" value="1"/>
</dbReference>
<dbReference type="Proteomes" id="UP000236884">
    <property type="component" value="Chromosome"/>
</dbReference>
<comment type="caution">
    <text evidence="7">Lacks conserved residue(s) required for the propagation of feature annotation.</text>
</comment>
<dbReference type="PIRSF" id="PIRSF006066">
    <property type="entry name" value="HI0050"/>
    <property type="match status" value="1"/>
</dbReference>
<sequence length="428" mass="44926">MITAALFLCFLLLFIAGTPVGVALGLAGCLAIFMADLGLMAAPTNAYTGIAKYPLLAVPMFVLVGAIFDRSGVALRLVNFTSAIVGRRAGSLAAVTVIVSMFLGGISGSGPANAAAVGGAMIGALSRAGYPRAFSASVIGAAAATDILIPPSIALIIYSVLVPQASVPALFAAGMIPGILAGIALIVPVLYVSKKNGFGLAEKDLPRPPFWKSFREAIWGLLAPVLILGGMRAGWFTPTEAAVMAVLYGLFVGFVIYRSLTLRDVYEMFVEAAEISGVILIVVALAAIFGWAGSTLGVFDHAANAIVATGGNQYVILTLLIIMLIVIGMFLDGVSTFLILLPLLMPIANKFGWDPVWFGVLLTLKIAIGQFTPPMAVNLMVSCRIAGVPMESTLRWVFPMIASMFVVLILMVIFPEIALWLPRVLGYL</sequence>
<evidence type="ECO:0000256" key="1">
    <source>
        <dbReference type="ARBA" id="ARBA00004429"/>
    </source>
</evidence>
<dbReference type="KEGG" id="vgo:GJW-30_1_00618"/>
<evidence type="ECO:0000256" key="7">
    <source>
        <dbReference type="RuleBase" id="RU369079"/>
    </source>
</evidence>
<keyword evidence="4 7" id="KW-0812">Transmembrane</keyword>
<evidence type="ECO:0000256" key="4">
    <source>
        <dbReference type="ARBA" id="ARBA00022692"/>
    </source>
</evidence>
<dbReference type="RefSeq" id="WP_096351522.1">
    <property type="nucleotide sequence ID" value="NZ_AP014946.1"/>
</dbReference>
<dbReference type="GO" id="GO:0005886">
    <property type="term" value="C:plasma membrane"/>
    <property type="evidence" value="ECO:0007669"/>
    <property type="project" value="UniProtKB-SubCell"/>
</dbReference>
<feature type="transmembrane region" description="Helical" evidence="7">
    <location>
        <begin position="167"/>
        <end position="192"/>
    </location>
</feature>
<comment type="similarity">
    <text evidence="7">Belongs to the TRAP transporter large permease family.</text>
</comment>
<feature type="transmembrane region" description="Helical" evidence="7">
    <location>
        <begin position="89"/>
        <end position="106"/>
    </location>
</feature>
<evidence type="ECO:0000256" key="3">
    <source>
        <dbReference type="ARBA" id="ARBA00022519"/>
    </source>
</evidence>
<dbReference type="Pfam" id="PF06808">
    <property type="entry name" value="DctM"/>
    <property type="match status" value="1"/>
</dbReference>
<organism evidence="9 10">
    <name type="scientific">Variibacter gotjawalensis</name>
    <dbReference type="NCBI Taxonomy" id="1333996"/>
    <lineage>
        <taxon>Bacteria</taxon>
        <taxon>Pseudomonadati</taxon>
        <taxon>Pseudomonadota</taxon>
        <taxon>Alphaproteobacteria</taxon>
        <taxon>Hyphomicrobiales</taxon>
        <taxon>Nitrobacteraceae</taxon>
        <taxon>Variibacter</taxon>
    </lineage>
</organism>
<feature type="transmembrane region" description="Helical" evidence="7">
    <location>
        <begin position="396"/>
        <end position="421"/>
    </location>
</feature>
<proteinExistence type="inferred from homology"/>
<evidence type="ECO:0000259" key="8">
    <source>
        <dbReference type="Pfam" id="PF06808"/>
    </source>
</evidence>
<dbReference type="InterPro" id="IPR010656">
    <property type="entry name" value="DctM"/>
</dbReference>
<evidence type="ECO:0000313" key="9">
    <source>
        <dbReference type="EMBL" id="BAT58103.1"/>
    </source>
</evidence>
<keyword evidence="6 7" id="KW-0472">Membrane</keyword>
<name>A0A0S3PQ85_9BRAD</name>
<feature type="transmembrane region" description="Helical" evidence="7">
    <location>
        <begin position="314"/>
        <end position="344"/>
    </location>
</feature>
<feature type="transmembrane region" description="Helical" evidence="7">
    <location>
        <begin position="241"/>
        <end position="260"/>
    </location>
</feature>
<keyword evidence="2" id="KW-1003">Cell membrane</keyword>
<feature type="transmembrane region" description="Helical" evidence="7">
    <location>
        <begin position="356"/>
        <end position="376"/>
    </location>
</feature>
<evidence type="ECO:0000256" key="2">
    <source>
        <dbReference type="ARBA" id="ARBA00022475"/>
    </source>
</evidence>
<dbReference type="NCBIfam" id="TIGR00786">
    <property type="entry name" value="dctM"/>
    <property type="match status" value="1"/>
</dbReference>
<feature type="transmembrane region" description="Helical" evidence="7">
    <location>
        <begin position="213"/>
        <end position="235"/>
    </location>
</feature>
<keyword evidence="3 7" id="KW-0997">Cell inner membrane</keyword>